<evidence type="ECO:0000313" key="1">
    <source>
        <dbReference type="EMBL" id="MCJ8734229.1"/>
    </source>
</evidence>
<gene>
    <name evidence="1" type="ORF">PDJAM_G00232940</name>
</gene>
<protein>
    <submittedName>
        <fullName evidence="1">Uncharacterized protein</fullName>
    </submittedName>
</protein>
<dbReference type="EMBL" id="CM040981">
    <property type="protein sequence ID" value="MCJ8734229.1"/>
    <property type="molecule type" value="Genomic_DNA"/>
</dbReference>
<organism evidence="1 2">
    <name type="scientific">Pangasius djambal</name>
    <dbReference type="NCBI Taxonomy" id="1691987"/>
    <lineage>
        <taxon>Eukaryota</taxon>
        <taxon>Metazoa</taxon>
        <taxon>Chordata</taxon>
        <taxon>Craniata</taxon>
        <taxon>Vertebrata</taxon>
        <taxon>Euteleostomi</taxon>
        <taxon>Actinopterygii</taxon>
        <taxon>Neopterygii</taxon>
        <taxon>Teleostei</taxon>
        <taxon>Ostariophysi</taxon>
        <taxon>Siluriformes</taxon>
        <taxon>Pangasiidae</taxon>
        <taxon>Pangasius</taxon>
    </lineage>
</organism>
<dbReference type="Proteomes" id="UP000830395">
    <property type="component" value="Chromosome 7"/>
</dbReference>
<reference evidence="1" key="1">
    <citation type="submission" date="2020-02" db="EMBL/GenBank/DDBJ databases">
        <title>Genome sequencing of the panga catfish, Pangasius djambal.</title>
        <authorList>
            <person name="Wen M."/>
            <person name="Zahm M."/>
            <person name="Roques C."/>
            <person name="Cabau C."/>
            <person name="Klopp C."/>
            <person name="Donnadieu C."/>
            <person name="Jouanno E."/>
            <person name="Avarre J.-C."/>
            <person name="Campet M."/>
            <person name="Ha T."/>
            <person name="Dugue R."/>
            <person name="Lampietro C."/>
            <person name="Louis A."/>
            <person name="Herpin A."/>
            <person name="Echchiki A."/>
            <person name="Berthelot C."/>
            <person name="Parey E."/>
            <person name="Roest-Crollius H."/>
            <person name="Braasch I."/>
            <person name="Postlethwait J.H."/>
            <person name="Bobe J."/>
            <person name="Montfort J."/>
            <person name="Bouchez O."/>
            <person name="Begum T."/>
            <person name="Schartl M."/>
            <person name="Gustiano R."/>
            <person name="Guiguen Y."/>
        </authorList>
    </citation>
    <scope>NUCLEOTIDE SEQUENCE</scope>
    <source>
        <strain evidence="1">Pdj_M5554</strain>
    </source>
</reference>
<keyword evidence="2" id="KW-1185">Reference proteome</keyword>
<name>A0ACC5YEU1_9TELE</name>
<accession>A0ACC5YEU1</accession>
<sequence>MKARKFTRCQPGQRPQTSMAPFPQFFLTCVLSATSLSFLKRTGLYMLQVVSMLRASLTLWKSTQSGMGLFNLLEEMMVPPPQTEEVKVFS</sequence>
<evidence type="ECO:0000313" key="2">
    <source>
        <dbReference type="Proteomes" id="UP000830395"/>
    </source>
</evidence>
<proteinExistence type="predicted"/>
<comment type="caution">
    <text evidence="1">The sequence shown here is derived from an EMBL/GenBank/DDBJ whole genome shotgun (WGS) entry which is preliminary data.</text>
</comment>